<dbReference type="EMBL" id="BQNL01000001">
    <property type="protein sequence ID" value="GKH12510.1"/>
    <property type="molecule type" value="Genomic_DNA"/>
</dbReference>
<gene>
    <name evidence="3" type="ORF">CE91St12_07200</name>
</gene>
<feature type="transmembrane region" description="Helical" evidence="1">
    <location>
        <begin position="38"/>
        <end position="60"/>
    </location>
</feature>
<evidence type="ECO:0000313" key="4">
    <source>
        <dbReference type="Proteomes" id="UP001055048"/>
    </source>
</evidence>
<dbReference type="InterPro" id="IPR010559">
    <property type="entry name" value="Sig_transdc_His_kin_internal"/>
</dbReference>
<name>A0AA37JSQ6_BACUN</name>
<dbReference type="Proteomes" id="UP001055048">
    <property type="component" value="Unassembled WGS sequence"/>
</dbReference>
<keyword evidence="1" id="KW-0812">Transmembrane</keyword>
<reference evidence="3" key="1">
    <citation type="submission" date="2022-01" db="EMBL/GenBank/DDBJ databases">
        <title>Novel bile acid biosynthetic pathways are enriched in the microbiome of centenarians.</title>
        <authorList>
            <person name="Sato Y."/>
            <person name="Atarashi K."/>
            <person name="Plichta R.D."/>
            <person name="Arai Y."/>
            <person name="Sasajima S."/>
            <person name="Kearney M.S."/>
            <person name="Suda W."/>
            <person name="Takeshita K."/>
            <person name="Sasaki T."/>
            <person name="Okamoto S."/>
            <person name="Skelly N.A."/>
            <person name="Okamura Y."/>
            <person name="Vlamakis H."/>
            <person name="Li Y."/>
            <person name="Tanoue T."/>
            <person name="Takei H."/>
            <person name="Nittono H."/>
            <person name="Narushima S."/>
            <person name="Irie J."/>
            <person name="Itoh H."/>
            <person name="Moriya K."/>
            <person name="Sugiura Y."/>
            <person name="Suematsu M."/>
            <person name="Moritoki N."/>
            <person name="Shibata S."/>
            <person name="Littman R.D."/>
            <person name="Fischbach A.M."/>
            <person name="Uwamino Y."/>
            <person name="Inoue T."/>
            <person name="Honda A."/>
            <person name="Hattori M."/>
            <person name="Murai T."/>
            <person name="Xavier J.R."/>
            <person name="Hirose N."/>
            <person name="Honda K."/>
        </authorList>
    </citation>
    <scope>NUCLEOTIDE SEQUENCE</scope>
    <source>
        <strain evidence="3">CE91-St12</strain>
    </source>
</reference>
<dbReference type="Pfam" id="PF06580">
    <property type="entry name" value="His_kinase"/>
    <property type="match status" value="1"/>
</dbReference>
<protein>
    <submittedName>
        <fullName evidence="3">Histidine kinase</fullName>
    </submittedName>
</protein>
<evidence type="ECO:0000256" key="1">
    <source>
        <dbReference type="SAM" id="Phobius"/>
    </source>
</evidence>
<keyword evidence="3" id="KW-0808">Transferase</keyword>
<evidence type="ECO:0000259" key="2">
    <source>
        <dbReference type="Pfam" id="PF06580"/>
    </source>
</evidence>
<feature type="transmembrane region" description="Helical" evidence="1">
    <location>
        <begin position="81"/>
        <end position="104"/>
    </location>
</feature>
<keyword evidence="3" id="KW-0418">Kinase</keyword>
<feature type="transmembrane region" description="Helical" evidence="1">
    <location>
        <begin position="116"/>
        <end position="135"/>
    </location>
</feature>
<dbReference type="GO" id="GO:0016020">
    <property type="term" value="C:membrane"/>
    <property type="evidence" value="ECO:0007669"/>
    <property type="project" value="InterPro"/>
</dbReference>
<dbReference type="InterPro" id="IPR050640">
    <property type="entry name" value="Bact_2-comp_sensor_kinase"/>
</dbReference>
<evidence type="ECO:0000313" key="3">
    <source>
        <dbReference type="EMBL" id="GKH12510.1"/>
    </source>
</evidence>
<dbReference type="RefSeq" id="WP_244074123.1">
    <property type="nucleotide sequence ID" value="NZ_BQNL01000001.1"/>
</dbReference>
<dbReference type="PANTHER" id="PTHR34220">
    <property type="entry name" value="SENSOR HISTIDINE KINASE YPDA"/>
    <property type="match status" value="1"/>
</dbReference>
<organism evidence="3 4">
    <name type="scientific">Bacteroides uniformis</name>
    <dbReference type="NCBI Taxonomy" id="820"/>
    <lineage>
        <taxon>Bacteria</taxon>
        <taxon>Pseudomonadati</taxon>
        <taxon>Bacteroidota</taxon>
        <taxon>Bacteroidia</taxon>
        <taxon>Bacteroidales</taxon>
        <taxon>Bacteroidaceae</taxon>
        <taxon>Bacteroides</taxon>
    </lineage>
</organism>
<sequence>MKWTTVTYALLFSGLGLFSYFLIVNYTDFSPQAAELLYSWGALVFTILAFNLMGYFTLWISEWVNRQYAINAFWKWKIGMLYAAVVLLFLMLNYGLFVTAKILASVEPVFSFSRSGWNLLIVIWMAEMVVIGLLLSNRTLQANWLLRQEATKLQMENARAKYIALQNQLNPHFLFNSLNTLIAEIKYNPDNAMLFTRSLSSVYRYVLQCQGRNLVSLKEELDFMNSYLFLHKVRLGDCIHCDCRIPSEYMERQIPPLTLQLLVENVIKHNSISFSKPMVIHVGVDNEYLAVSNPVSPKKKEDTSSGVGLKNLANRCRLMTDKDISVQKEKSVFTVKIPIIQ</sequence>
<keyword evidence="1" id="KW-1133">Transmembrane helix</keyword>
<keyword evidence="1" id="KW-0472">Membrane</keyword>
<dbReference type="AlphaFoldDB" id="A0AA37JSQ6"/>
<proteinExistence type="predicted"/>
<dbReference type="GO" id="GO:0000155">
    <property type="term" value="F:phosphorelay sensor kinase activity"/>
    <property type="evidence" value="ECO:0007669"/>
    <property type="project" value="InterPro"/>
</dbReference>
<comment type="caution">
    <text evidence="3">The sequence shown here is derived from an EMBL/GenBank/DDBJ whole genome shotgun (WGS) entry which is preliminary data.</text>
</comment>
<feature type="transmembrane region" description="Helical" evidence="1">
    <location>
        <begin position="7"/>
        <end position="26"/>
    </location>
</feature>
<accession>A0AA37JSQ6</accession>
<feature type="domain" description="Signal transduction histidine kinase internal region" evidence="2">
    <location>
        <begin position="161"/>
        <end position="237"/>
    </location>
</feature>
<dbReference type="PANTHER" id="PTHR34220:SF7">
    <property type="entry name" value="SENSOR HISTIDINE KINASE YPDA"/>
    <property type="match status" value="1"/>
</dbReference>